<protein>
    <recommendedName>
        <fullName evidence="1">GmrSD restriction endonucleases N-terminal domain-containing protein</fullName>
    </recommendedName>
</protein>
<dbReference type="AlphaFoldDB" id="Q67MD7"/>
<accession>Q67MD7</accession>
<proteinExistence type="predicted"/>
<dbReference type="InterPro" id="IPR004919">
    <property type="entry name" value="GmrSD_N"/>
</dbReference>
<dbReference type="eggNOG" id="COG1479">
    <property type="taxonomic scope" value="Bacteria"/>
</dbReference>
<reference evidence="2 3" key="1">
    <citation type="journal article" date="2004" name="Nucleic Acids Res.">
        <title>Genome sequence of Symbiobacterium thermophilum, an uncultivable bacterium that depends on microbial commensalism.</title>
        <authorList>
            <person name="Ueda K."/>
            <person name="Yamashita A."/>
            <person name="Ishikawa J."/>
            <person name="Shimada M."/>
            <person name="Watsuji T."/>
            <person name="Morimura K."/>
            <person name="Ikeda H."/>
            <person name="Hattori M."/>
            <person name="Beppu T."/>
        </authorList>
    </citation>
    <scope>NUCLEOTIDE SEQUENCE [LARGE SCALE GENOMIC DNA]</scope>
    <source>
        <strain evidence="3">T / IAM 14863</strain>
    </source>
</reference>
<dbReference type="PANTHER" id="PTHR39639:SF1">
    <property type="entry name" value="DUF262 DOMAIN-CONTAINING PROTEIN"/>
    <property type="match status" value="1"/>
</dbReference>
<dbReference type="Pfam" id="PF03235">
    <property type="entry name" value="GmrSD_N"/>
    <property type="match status" value="1"/>
</dbReference>
<evidence type="ECO:0000313" key="3">
    <source>
        <dbReference type="Proteomes" id="UP000000417"/>
    </source>
</evidence>
<sequence length="349" mass="39857">MSVGELVSMYRDGELDIHPEFQRFFRWTDAQKTAFIESLLLGIPIPSIFVAETSSGTWDVIDGLQRISTVLQLMGELKDQDGNRVPPLRLRATRYLPSLQGMVWTAEKEGDIELPQVAKLKIKRARFDIKIILNTSDTKSKYELFQRLNTGGSIATDQEVRNCILIMVNREFYHWLNELRNNKDFQACLPLTDRQLSEQYDMELATRFIVLRRIELDGLSKIEEVGSFLTDEIIKIAEDPTFDRDEAKAAFEKTFSLLASTLGEDSFKRFDLEKNRPVGPFLISMFEIVALGIGYHCLTPGYSKSYEQLVENHMKIWENPRFTSGTGSGVRASSRIPLTIPLGRTIYAP</sequence>
<gene>
    <name evidence="2" type="ordered locus">STH2171</name>
</gene>
<organism evidence="2 3">
    <name type="scientific">Symbiobacterium thermophilum (strain DSM 24528 / JCM 14929 / IAM 14863 / T)</name>
    <dbReference type="NCBI Taxonomy" id="292459"/>
    <lineage>
        <taxon>Bacteria</taxon>
        <taxon>Bacillati</taxon>
        <taxon>Bacillota</taxon>
        <taxon>Clostridia</taxon>
        <taxon>Eubacteriales</taxon>
        <taxon>Symbiobacteriaceae</taxon>
        <taxon>Symbiobacterium</taxon>
    </lineage>
</organism>
<dbReference type="EMBL" id="AP006840">
    <property type="protein sequence ID" value="BAD41156.1"/>
    <property type="molecule type" value="Genomic_DNA"/>
</dbReference>
<dbReference type="Proteomes" id="UP000000417">
    <property type="component" value="Chromosome"/>
</dbReference>
<name>Q67MD7_SYMTH</name>
<evidence type="ECO:0000259" key="1">
    <source>
        <dbReference type="Pfam" id="PF03235"/>
    </source>
</evidence>
<dbReference type="HOGENOM" id="CLU_038557_2_0_9"/>
<evidence type="ECO:0000313" key="2">
    <source>
        <dbReference type="EMBL" id="BAD41156.1"/>
    </source>
</evidence>
<feature type="domain" description="GmrSD restriction endonucleases N-terminal" evidence="1">
    <location>
        <begin position="4"/>
        <end position="165"/>
    </location>
</feature>
<dbReference type="PANTHER" id="PTHR39639">
    <property type="entry name" value="CHROMOSOME 16, WHOLE GENOME SHOTGUN SEQUENCE"/>
    <property type="match status" value="1"/>
</dbReference>
<dbReference type="STRING" id="292459.STH2171"/>
<keyword evidence="3" id="KW-1185">Reference proteome</keyword>
<dbReference type="KEGG" id="sth:STH2171"/>
<dbReference type="OrthoDB" id="9770340at2"/>